<accession>A0ABM9NS95</accession>
<name>A0ABM9NS95_9FLAO</name>
<evidence type="ECO:0000313" key="6">
    <source>
        <dbReference type="Proteomes" id="UP001497416"/>
    </source>
</evidence>
<evidence type="ECO:0000259" key="4">
    <source>
        <dbReference type="PROSITE" id="PS01124"/>
    </source>
</evidence>
<evidence type="ECO:0000313" key="5">
    <source>
        <dbReference type="EMBL" id="CAL2076990.1"/>
    </source>
</evidence>
<reference evidence="5 6" key="1">
    <citation type="submission" date="2024-05" db="EMBL/GenBank/DDBJ databases">
        <authorList>
            <person name="Duchaud E."/>
        </authorList>
    </citation>
    <scope>NUCLEOTIDE SEQUENCE [LARGE SCALE GENOMIC DNA]</scope>
    <source>
        <strain evidence="5">Ena-SAMPLE-TAB-13-05-2024-13:56:06:370-140302</strain>
    </source>
</reference>
<sequence length="265" mass="30863">MFAVYDYTTSKESLKQMVTLQKNTFSFLINGSKEVFSNKQNVSIQNDYFLLMKKGRCLMTEKIISSDSDTYRSILFFFSNETILNFIKNKKISFNKNPELKSSVFSFSYDAFIRSFVSSLIEISKLSSDLQSSLLVSKFDELLTYLITVNGSGFIDSLLYELHNENQHFIEVIETNKLNKLTLKELSFLSNMSLSSFKREFQKHFQTSPSKWFLEQRLEHSAILLQDKSVRPTDIFEEIGYENLSNFIQAFKLKFGMTPKQYQSS</sequence>
<dbReference type="EMBL" id="CAXIXY010000003">
    <property type="protein sequence ID" value="CAL2076990.1"/>
    <property type="molecule type" value="Genomic_DNA"/>
</dbReference>
<evidence type="ECO:0000256" key="2">
    <source>
        <dbReference type="ARBA" id="ARBA00023125"/>
    </source>
</evidence>
<dbReference type="Proteomes" id="UP001497416">
    <property type="component" value="Unassembled WGS sequence"/>
</dbReference>
<keyword evidence="2" id="KW-0238">DNA-binding</keyword>
<dbReference type="PROSITE" id="PS01124">
    <property type="entry name" value="HTH_ARAC_FAMILY_2"/>
    <property type="match status" value="1"/>
</dbReference>
<keyword evidence="6" id="KW-1185">Reference proteome</keyword>
<organism evidence="5 6">
    <name type="scientific">Tenacibaculum platacis</name>
    <dbReference type="NCBI Taxonomy" id="3137852"/>
    <lineage>
        <taxon>Bacteria</taxon>
        <taxon>Pseudomonadati</taxon>
        <taxon>Bacteroidota</taxon>
        <taxon>Flavobacteriia</taxon>
        <taxon>Flavobacteriales</taxon>
        <taxon>Flavobacteriaceae</taxon>
        <taxon>Tenacibaculum</taxon>
    </lineage>
</organism>
<keyword evidence="3" id="KW-0804">Transcription</keyword>
<proteinExistence type="predicted"/>
<feature type="domain" description="HTH araC/xylS-type" evidence="4">
    <location>
        <begin position="167"/>
        <end position="265"/>
    </location>
</feature>
<dbReference type="InterPro" id="IPR054015">
    <property type="entry name" value="ExsA-like_N"/>
</dbReference>
<comment type="caution">
    <text evidence="5">The sequence shown here is derived from an EMBL/GenBank/DDBJ whole genome shotgun (WGS) entry which is preliminary data.</text>
</comment>
<dbReference type="InterPro" id="IPR018060">
    <property type="entry name" value="HTH_AraC"/>
</dbReference>
<dbReference type="PANTHER" id="PTHR43280">
    <property type="entry name" value="ARAC-FAMILY TRANSCRIPTIONAL REGULATOR"/>
    <property type="match status" value="1"/>
</dbReference>
<protein>
    <submittedName>
        <fullName evidence="5">AraC family transcriptional regulator, exoenzyme S synthesis regulatory protein ExsA</fullName>
    </submittedName>
</protein>
<dbReference type="SMART" id="SM00342">
    <property type="entry name" value="HTH_ARAC"/>
    <property type="match status" value="1"/>
</dbReference>
<keyword evidence="1" id="KW-0805">Transcription regulation</keyword>
<dbReference type="InterPro" id="IPR009057">
    <property type="entry name" value="Homeodomain-like_sf"/>
</dbReference>
<gene>
    <name evidence="5" type="ORF">T190607A01A_10455</name>
</gene>
<evidence type="ECO:0000256" key="1">
    <source>
        <dbReference type="ARBA" id="ARBA00023015"/>
    </source>
</evidence>
<evidence type="ECO:0000256" key="3">
    <source>
        <dbReference type="ARBA" id="ARBA00023163"/>
    </source>
</evidence>
<dbReference type="PANTHER" id="PTHR43280:SF2">
    <property type="entry name" value="HTH-TYPE TRANSCRIPTIONAL REGULATOR EXSA"/>
    <property type="match status" value="1"/>
</dbReference>
<dbReference type="SUPFAM" id="SSF46689">
    <property type="entry name" value="Homeodomain-like"/>
    <property type="match status" value="2"/>
</dbReference>
<dbReference type="Pfam" id="PF22200">
    <property type="entry name" value="ExsA_N"/>
    <property type="match status" value="1"/>
</dbReference>
<dbReference type="Pfam" id="PF12833">
    <property type="entry name" value="HTH_18"/>
    <property type="match status" value="1"/>
</dbReference>
<dbReference type="Gene3D" id="1.10.10.60">
    <property type="entry name" value="Homeodomain-like"/>
    <property type="match status" value="2"/>
</dbReference>